<evidence type="ECO:0000256" key="1">
    <source>
        <dbReference type="PROSITE-ProRule" id="PRU00169"/>
    </source>
</evidence>
<dbReference type="InterPro" id="IPR011006">
    <property type="entry name" value="CheY-like_superfamily"/>
</dbReference>
<accession>A0ABU4GBF9</accession>
<dbReference type="Gene3D" id="2.40.50.1020">
    <property type="entry name" value="LytTr DNA-binding domain"/>
    <property type="match status" value="1"/>
</dbReference>
<gene>
    <name evidence="4" type="ORF">QT711_06995</name>
</gene>
<feature type="domain" description="Response regulatory" evidence="2">
    <location>
        <begin position="4"/>
        <end position="118"/>
    </location>
</feature>
<evidence type="ECO:0000313" key="5">
    <source>
        <dbReference type="Proteomes" id="UP001282284"/>
    </source>
</evidence>
<organism evidence="4 5">
    <name type="scientific">Sporosarcina saromensis</name>
    <dbReference type="NCBI Taxonomy" id="359365"/>
    <lineage>
        <taxon>Bacteria</taxon>
        <taxon>Bacillati</taxon>
        <taxon>Bacillota</taxon>
        <taxon>Bacilli</taxon>
        <taxon>Bacillales</taxon>
        <taxon>Caryophanaceae</taxon>
        <taxon>Sporosarcina</taxon>
    </lineage>
</organism>
<evidence type="ECO:0000259" key="3">
    <source>
        <dbReference type="PROSITE" id="PS50930"/>
    </source>
</evidence>
<dbReference type="PROSITE" id="PS50110">
    <property type="entry name" value="RESPONSE_REGULATORY"/>
    <property type="match status" value="1"/>
</dbReference>
<dbReference type="Proteomes" id="UP001282284">
    <property type="component" value="Unassembled WGS sequence"/>
</dbReference>
<name>A0ABU4GBF9_9BACL</name>
<evidence type="ECO:0000313" key="4">
    <source>
        <dbReference type="EMBL" id="MDW0112927.1"/>
    </source>
</evidence>
<dbReference type="SMART" id="SM00850">
    <property type="entry name" value="LytTR"/>
    <property type="match status" value="1"/>
</dbReference>
<dbReference type="PANTHER" id="PTHR37299">
    <property type="entry name" value="TRANSCRIPTIONAL REGULATOR-RELATED"/>
    <property type="match status" value="1"/>
</dbReference>
<dbReference type="Pfam" id="PF04397">
    <property type="entry name" value="LytTR"/>
    <property type="match status" value="1"/>
</dbReference>
<feature type="modified residue" description="4-aspartylphosphate" evidence="1">
    <location>
        <position position="55"/>
    </location>
</feature>
<comment type="caution">
    <text evidence="4">The sequence shown here is derived from an EMBL/GenBank/DDBJ whole genome shotgun (WGS) entry which is preliminary data.</text>
</comment>
<keyword evidence="1" id="KW-0597">Phosphoprotein</keyword>
<dbReference type="GO" id="GO:0003677">
    <property type="term" value="F:DNA binding"/>
    <property type="evidence" value="ECO:0007669"/>
    <property type="project" value="UniProtKB-KW"/>
</dbReference>
<keyword evidence="4" id="KW-0238">DNA-binding</keyword>
<protein>
    <submittedName>
        <fullName evidence="4">LytTR family DNA-binding domain-containing protein</fullName>
    </submittedName>
</protein>
<evidence type="ECO:0000259" key="2">
    <source>
        <dbReference type="PROSITE" id="PS50110"/>
    </source>
</evidence>
<dbReference type="InterPro" id="IPR046947">
    <property type="entry name" value="LytR-like"/>
</dbReference>
<proteinExistence type="predicted"/>
<reference evidence="4 5" key="1">
    <citation type="submission" date="2023-06" db="EMBL/GenBank/DDBJ databases">
        <title>Sporosarcina sp. nov., isolated from Korean traditional fermented seafood 'Jeotgal'.</title>
        <authorList>
            <person name="Yang A.I."/>
            <person name="Shin N.-R."/>
        </authorList>
    </citation>
    <scope>NUCLEOTIDE SEQUENCE [LARGE SCALE GENOMIC DNA]</scope>
    <source>
        <strain evidence="4 5">KCTC13119</strain>
    </source>
</reference>
<feature type="domain" description="HTH LytTR-type" evidence="3">
    <location>
        <begin position="132"/>
        <end position="239"/>
    </location>
</feature>
<dbReference type="SMART" id="SM00448">
    <property type="entry name" value="REC"/>
    <property type="match status" value="1"/>
</dbReference>
<dbReference type="EMBL" id="JAUBDI010000004">
    <property type="protein sequence ID" value="MDW0112927.1"/>
    <property type="molecule type" value="Genomic_DNA"/>
</dbReference>
<dbReference type="PROSITE" id="PS50930">
    <property type="entry name" value="HTH_LYTTR"/>
    <property type="match status" value="1"/>
</dbReference>
<sequence>MKIRTLLVDDEQHCIDSLLSHLRSYSFIEIVSQANSAEEAMQHFSQKPIDVAFLDIEMAGMDGLELAKEIERKYPKTLIIFVTGHAGFALEGYEAHPVDFLTKPINPLRLEKAIEKVKEMKLESKIRRDAKIGLSVAGGIQMILVSDILYIEKKGRKIFVCCANGEKYNTRETMKRLEEILSPLGFYRSHQSFLVPLHRITAIHPDAFSRSHSINLHGSDLVVPLSRNNYSELKELMMKEAADLSIS</sequence>
<dbReference type="InterPro" id="IPR007492">
    <property type="entry name" value="LytTR_DNA-bd_dom"/>
</dbReference>
<keyword evidence="5" id="KW-1185">Reference proteome</keyword>
<dbReference type="SUPFAM" id="SSF52172">
    <property type="entry name" value="CheY-like"/>
    <property type="match status" value="1"/>
</dbReference>
<dbReference type="PANTHER" id="PTHR37299:SF1">
    <property type="entry name" value="STAGE 0 SPORULATION PROTEIN A HOMOLOG"/>
    <property type="match status" value="1"/>
</dbReference>
<dbReference type="InterPro" id="IPR001789">
    <property type="entry name" value="Sig_transdc_resp-reg_receiver"/>
</dbReference>
<dbReference type="Pfam" id="PF00072">
    <property type="entry name" value="Response_reg"/>
    <property type="match status" value="1"/>
</dbReference>
<dbReference type="RefSeq" id="WP_317942924.1">
    <property type="nucleotide sequence ID" value="NZ_JAUBDI010000004.1"/>
</dbReference>
<dbReference type="Gene3D" id="3.40.50.2300">
    <property type="match status" value="1"/>
</dbReference>